<evidence type="ECO:0000313" key="16">
    <source>
        <dbReference type="EMBL" id="AEA12774.1"/>
    </source>
</evidence>
<dbReference type="SUPFAM" id="SSF48179">
    <property type="entry name" value="6-phosphogluconate dehydrogenase C-terminal domain-like"/>
    <property type="match status" value="1"/>
</dbReference>
<dbReference type="PANTHER" id="PTHR21371">
    <property type="entry name" value="KETOL-ACID REDUCTOISOMERASE, MITOCHONDRIAL"/>
    <property type="match status" value="1"/>
</dbReference>
<dbReference type="GO" id="GO:0016853">
    <property type="term" value="F:isomerase activity"/>
    <property type="evidence" value="ECO:0007669"/>
    <property type="project" value="UniProtKB-KW"/>
</dbReference>
<gene>
    <name evidence="12" type="primary">ilvC</name>
    <name evidence="16" type="ordered locus">TUZN_1298</name>
</gene>
<feature type="domain" description="KARI C-terminal knotted" evidence="15">
    <location>
        <begin position="185"/>
        <end position="330"/>
    </location>
</feature>
<proteinExistence type="inferred from homology"/>
<dbReference type="Gene3D" id="6.10.240.10">
    <property type="match status" value="1"/>
</dbReference>
<dbReference type="Pfam" id="PF01450">
    <property type="entry name" value="KARI_C"/>
    <property type="match status" value="1"/>
</dbReference>
<dbReference type="EMBL" id="CP002590">
    <property type="protein sequence ID" value="AEA12774.1"/>
    <property type="molecule type" value="Genomic_DNA"/>
</dbReference>
<organism evidence="16 17">
    <name type="scientific">Thermoproteus uzoniensis (strain 768-20)</name>
    <dbReference type="NCBI Taxonomy" id="999630"/>
    <lineage>
        <taxon>Archaea</taxon>
        <taxon>Thermoproteota</taxon>
        <taxon>Thermoprotei</taxon>
        <taxon>Thermoproteales</taxon>
        <taxon>Thermoproteaceae</taxon>
        <taxon>Thermoproteus</taxon>
    </lineage>
</organism>
<dbReference type="InterPro" id="IPR000506">
    <property type="entry name" value="KARI_C"/>
</dbReference>
<dbReference type="UniPathway" id="UPA00047">
    <property type="reaction ID" value="UER00056"/>
</dbReference>
<dbReference type="InterPro" id="IPR008927">
    <property type="entry name" value="6-PGluconate_DH-like_C_sf"/>
</dbReference>
<dbReference type="UniPathway" id="UPA00049">
    <property type="reaction ID" value="UER00060"/>
</dbReference>
<protein>
    <recommendedName>
        <fullName evidence="12">Ketol-acid reductoisomerase (NADP(+))</fullName>
        <shortName evidence="12">KARI</shortName>
        <ecNumber evidence="12">1.1.1.86</ecNumber>
    </recommendedName>
    <alternativeName>
        <fullName evidence="12">Acetohydroxy-acid isomeroreductase</fullName>
        <shortName evidence="12">AHIR</shortName>
    </alternativeName>
    <alternativeName>
        <fullName evidence="12">Alpha-keto-beta-hydroxylacyl reductoisomerase</fullName>
    </alternativeName>
</protein>
<keyword evidence="8 12" id="KW-0100">Branched-chain amino acid biosynthesis</keyword>
<keyword evidence="17" id="KW-1185">Reference proteome</keyword>
<dbReference type="GO" id="GO:0004455">
    <property type="term" value="F:ketol-acid reductoisomerase activity"/>
    <property type="evidence" value="ECO:0007669"/>
    <property type="project" value="UniProtKB-UniRule"/>
</dbReference>
<comment type="cofactor">
    <cofactor evidence="12">
        <name>Mg(2+)</name>
        <dbReference type="ChEBI" id="CHEBI:18420"/>
    </cofactor>
    <text evidence="12">Binds 2 magnesium ions per subunit.</text>
</comment>
<comment type="catalytic activity">
    <reaction evidence="9">
        <text>(2R)-2,3-dihydroxy-3-methylbutanoate + NAD(+) = (2S)-2-acetolactate + NADH + H(+)</text>
        <dbReference type="Rhea" id="RHEA:30627"/>
        <dbReference type="ChEBI" id="CHEBI:15378"/>
        <dbReference type="ChEBI" id="CHEBI:49072"/>
        <dbReference type="ChEBI" id="CHEBI:57540"/>
        <dbReference type="ChEBI" id="CHEBI:57945"/>
        <dbReference type="ChEBI" id="CHEBI:58476"/>
        <dbReference type="EC" id="1.1.1.383"/>
    </reaction>
</comment>
<keyword evidence="7 12" id="KW-0560">Oxidoreductase</keyword>
<evidence type="ECO:0000256" key="5">
    <source>
        <dbReference type="ARBA" id="ARBA00022723"/>
    </source>
</evidence>
<dbReference type="Proteomes" id="UP000008138">
    <property type="component" value="Chromosome"/>
</dbReference>
<feature type="binding site" evidence="12 13">
    <location>
        <position position="254"/>
    </location>
    <ligand>
        <name>substrate</name>
    </ligand>
</feature>
<evidence type="ECO:0000313" key="17">
    <source>
        <dbReference type="Proteomes" id="UP000008138"/>
    </source>
</evidence>
<dbReference type="AlphaFoldDB" id="F2L0V9"/>
<reference evidence="16 17" key="1">
    <citation type="journal article" date="2011" name="J. Bacteriol.">
        <title>Complete genome sequence of the thermoacidophilic crenarchaeon Thermoproteus uzoniensis 768-20.</title>
        <authorList>
            <person name="Mardanov A.V."/>
            <person name="Gumerov V.M."/>
            <person name="Beletsky A.V."/>
            <person name="Prokofeva M.I."/>
            <person name="Bonch-Osmolovskaya E.A."/>
            <person name="Ravin N.V."/>
            <person name="Skryabin K.G."/>
        </authorList>
    </citation>
    <scope>NUCLEOTIDE SEQUENCE [LARGE SCALE GENOMIC DNA]</scope>
    <source>
        <strain evidence="16 17">768-20</strain>
    </source>
</reference>
<dbReference type="eggNOG" id="arCOG04465">
    <property type="taxonomic scope" value="Archaea"/>
</dbReference>
<dbReference type="GO" id="GO:0009099">
    <property type="term" value="P:L-valine biosynthetic process"/>
    <property type="evidence" value="ECO:0007669"/>
    <property type="project" value="UniProtKB-UniRule"/>
</dbReference>
<evidence type="ECO:0000256" key="8">
    <source>
        <dbReference type="ARBA" id="ARBA00023304"/>
    </source>
</evidence>
<dbReference type="GO" id="GO:0050661">
    <property type="term" value="F:NADP binding"/>
    <property type="evidence" value="ECO:0007669"/>
    <property type="project" value="InterPro"/>
</dbReference>
<feature type="binding site" evidence="12">
    <location>
        <position position="51"/>
    </location>
    <ligand>
        <name>NADP(+)</name>
        <dbReference type="ChEBI" id="CHEBI:58349"/>
    </ligand>
</feature>
<dbReference type="EC" id="1.1.1.86" evidence="12"/>
<feature type="binding site" evidence="12 13">
    <location>
        <position position="197"/>
    </location>
    <ligand>
        <name>Mg(2+)</name>
        <dbReference type="ChEBI" id="CHEBI:18420"/>
        <label>1</label>
    </ligand>
</feature>
<comment type="catalytic activity">
    <reaction evidence="12">
        <text>(2R,3R)-2,3-dihydroxy-3-methylpentanoate + NADP(+) = (S)-2-ethyl-2-hydroxy-3-oxobutanoate + NADPH + H(+)</text>
        <dbReference type="Rhea" id="RHEA:13493"/>
        <dbReference type="ChEBI" id="CHEBI:15378"/>
        <dbReference type="ChEBI" id="CHEBI:49256"/>
        <dbReference type="ChEBI" id="CHEBI:49258"/>
        <dbReference type="ChEBI" id="CHEBI:57783"/>
        <dbReference type="ChEBI" id="CHEBI:58349"/>
        <dbReference type="EC" id="1.1.1.86"/>
    </reaction>
</comment>
<comment type="catalytic activity">
    <reaction evidence="12">
        <text>(2R)-2,3-dihydroxy-3-methylbutanoate + NADP(+) = (2S)-2-acetolactate + NADPH + H(+)</text>
        <dbReference type="Rhea" id="RHEA:22068"/>
        <dbReference type="ChEBI" id="CHEBI:15378"/>
        <dbReference type="ChEBI" id="CHEBI:49072"/>
        <dbReference type="ChEBI" id="CHEBI:57783"/>
        <dbReference type="ChEBI" id="CHEBI:58349"/>
        <dbReference type="ChEBI" id="CHEBI:58476"/>
        <dbReference type="EC" id="1.1.1.86"/>
    </reaction>
</comment>
<evidence type="ECO:0000256" key="2">
    <source>
        <dbReference type="ARBA" id="ARBA00004885"/>
    </source>
</evidence>
<reference key="2">
    <citation type="submission" date="2011-03" db="EMBL/GenBank/DDBJ databases">
        <title>Complete genome sequence of the thermoacidophilic crenarchaeon Thermoproteus uzoniensis 768-20.</title>
        <authorList>
            <person name="Mardanov A.V."/>
            <person name="Gumerov V.M."/>
            <person name="Beletsky A.V."/>
            <person name="Prokofeva M.I."/>
            <person name="Bonch-Osmolovskaya E.A."/>
            <person name="Ravin N.V."/>
            <person name="Skryabin K.G."/>
        </authorList>
    </citation>
    <scope>NUCLEOTIDE SEQUENCE</scope>
    <source>
        <strain>768-20</strain>
    </source>
</reference>
<evidence type="ECO:0000256" key="11">
    <source>
        <dbReference type="ARBA" id="ARBA00055021"/>
    </source>
</evidence>
<comment type="catalytic activity">
    <reaction evidence="10">
        <text>(2R)-2,3-dihydroxy-3-methylbutanoate + NADP(+) = (2S)-2-acetolactate + NADPH + H(+)</text>
        <dbReference type="Rhea" id="RHEA:22068"/>
        <dbReference type="ChEBI" id="CHEBI:15378"/>
        <dbReference type="ChEBI" id="CHEBI:49072"/>
        <dbReference type="ChEBI" id="CHEBI:57783"/>
        <dbReference type="ChEBI" id="CHEBI:58349"/>
        <dbReference type="ChEBI" id="CHEBI:58476"/>
        <dbReference type="EC" id="1.1.1.383"/>
    </reaction>
</comment>
<feature type="binding site" evidence="12 13">
    <location>
        <position position="229"/>
    </location>
    <ligand>
        <name>Mg(2+)</name>
        <dbReference type="ChEBI" id="CHEBI:18420"/>
        <label>2</label>
    </ligand>
</feature>
<feature type="domain" description="KARI N-terminal Rossmann" evidence="14">
    <location>
        <begin position="5"/>
        <end position="184"/>
    </location>
</feature>
<accession>F2L0V9</accession>
<evidence type="ECO:0000256" key="10">
    <source>
        <dbReference type="ARBA" id="ARBA00052344"/>
    </source>
</evidence>
<dbReference type="PROSITE" id="PS51851">
    <property type="entry name" value="KARI_C"/>
    <property type="match status" value="1"/>
</dbReference>
<comment type="pathway">
    <text evidence="2 12">Amino-acid biosynthesis; L-isoleucine biosynthesis; L-isoleucine from 2-oxobutanoate: step 2/4.</text>
</comment>
<feature type="binding site" evidence="12 13">
    <location>
        <position position="193"/>
    </location>
    <ligand>
        <name>Mg(2+)</name>
        <dbReference type="ChEBI" id="CHEBI:18420"/>
        <label>2</label>
    </ligand>
</feature>
<evidence type="ECO:0000256" key="6">
    <source>
        <dbReference type="ARBA" id="ARBA00022842"/>
    </source>
</evidence>
<keyword evidence="5 12" id="KW-0479">Metal-binding</keyword>
<dbReference type="NCBIfam" id="TIGR00465">
    <property type="entry name" value="ilvC"/>
    <property type="match status" value="1"/>
</dbReference>
<feature type="binding site" evidence="12 13">
    <location>
        <position position="233"/>
    </location>
    <ligand>
        <name>Mg(2+)</name>
        <dbReference type="ChEBI" id="CHEBI:18420"/>
        <label>2</label>
    </ligand>
</feature>
<dbReference type="GO" id="GO:0009097">
    <property type="term" value="P:isoleucine biosynthetic process"/>
    <property type="evidence" value="ECO:0007669"/>
    <property type="project" value="UniProtKB-UniRule"/>
</dbReference>
<dbReference type="InterPro" id="IPR036291">
    <property type="entry name" value="NAD(P)-bd_dom_sf"/>
</dbReference>
<comment type="pathway">
    <text evidence="1 12">Amino-acid biosynthesis; L-valine biosynthesis; L-valine from pyruvate: step 2/4.</text>
</comment>
<name>F2L0V9_THEU7</name>
<evidence type="ECO:0000256" key="9">
    <source>
        <dbReference type="ARBA" id="ARBA00050504"/>
    </source>
</evidence>
<evidence type="ECO:0000256" key="1">
    <source>
        <dbReference type="ARBA" id="ARBA00004864"/>
    </source>
</evidence>
<evidence type="ECO:0000259" key="14">
    <source>
        <dbReference type="PROSITE" id="PS51850"/>
    </source>
</evidence>
<feature type="binding site" evidence="12">
    <location>
        <position position="55"/>
    </location>
    <ligand>
        <name>NADP(+)</name>
        <dbReference type="ChEBI" id="CHEBI:58349"/>
    </ligand>
</feature>
<feature type="active site" evidence="12">
    <location>
        <position position="110"/>
    </location>
</feature>
<dbReference type="InterPro" id="IPR013023">
    <property type="entry name" value="KARI"/>
</dbReference>
<comment type="similarity">
    <text evidence="3 12 13">Belongs to the ketol-acid reductoisomerase family.</text>
</comment>
<dbReference type="KEGG" id="tuz:TUZN_1298"/>
<keyword evidence="6 12" id="KW-0460">Magnesium</keyword>
<evidence type="ECO:0000256" key="3">
    <source>
        <dbReference type="ARBA" id="ARBA00010318"/>
    </source>
</evidence>
<evidence type="ECO:0000256" key="12">
    <source>
        <dbReference type="HAMAP-Rule" id="MF_00435"/>
    </source>
</evidence>
<dbReference type="FunFam" id="3.40.50.720:FF:000023">
    <property type="entry name" value="Ketol-acid reductoisomerase (NADP(+))"/>
    <property type="match status" value="1"/>
</dbReference>
<evidence type="ECO:0000256" key="4">
    <source>
        <dbReference type="ARBA" id="ARBA00022605"/>
    </source>
</evidence>
<comment type="function">
    <text evidence="11">Involved in the biosynthesis of branched-chain amino acids (BCAA). Catalyzes an alkyl-migration followed by a ketol-acid reduction of (S)-2-acetolactate (S2AL) to yield (R)-2,3-dihydroxy-isovalerate. In the isomerase reaction, S2AL is rearranged via a Mg-dependent methyl migration to produce 3-hydroxy-3-methyl-2-ketobutyrate (HMKB). In the reductase reaction, this 2-ketoacid undergoes a metal-dependent reduction by NADPH or NADH to yield (R)-2,3-dihydroxy-isovalerate.</text>
</comment>
<keyword evidence="12" id="KW-0521">NADP</keyword>
<dbReference type="GO" id="GO:0000287">
    <property type="term" value="F:magnesium ion binding"/>
    <property type="evidence" value="ECO:0007669"/>
    <property type="project" value="UniProtKB-UniRule"/>
</dbReference>
<dbReference type="HAMAP" id="MF_00435">
    <property type="entry name" value="IlvC"/>
    <property type="match status" value="1"/>
</dbReference>
<evidence type="ECO:0000259" key="15">
    <source>
        <dbReference type="PROSITE" id="PS51851"/>
    </source>
</evidence>
<feature type="binding site" evidence="12 13">
    <location>
        <position position="193"/>
    </location>
    <ligand>
        <name>Mg(2+)</name>
        <dbReference type="ChEBI" id="CHEBI:18420"/>
        <label>1</label>
    </ligand>
</feature>
<dbReference type="NCBIfam" id="NF004017">
    <property type="entry name" value="PRK05479.1"/>
    <property type="match status" value="1"/>
</dbReference>
<dbReference type="PANTHER" id="PTHR21371:SF1">
    <property type="entry name" value="KETOL-ACID REDUCTOISOMERASE, MITOCHONDRIAL"/>
    <property type="match status" value="1"/>
</dbReference>
<evidence type="ECO:0000256" key="13">
    <source>
        <dbReference type="PROSITE-ProRule" id="PRU01198"/>
    </source>
</evidence>
<keyword evidence="4 12" id="KW-0028">Amino-acid biosynthesis</keyword>
<dbReference type="HOGENOM" id="CLU_033821_0_1_2"/>
<dbReference type="Pfam" id="PF07991">
    <property type="entry name" value="KARI_N"/>
    <property type="match status" value="1"/>
</dbReference>
<dbReference type="PROSITE" id="PS51850">
    <property type="entry name" value="KARI_N"/>
    <property type="match status" value="1"/>
</dbReference>
<feature type="binding site" evidence="12">
    <location>
        <position position="136"/>
    </location>
    <ligand>
        <name>NADP(+)</name>
        <dbReference type="ChEBI" id="CHEBI:58349"/>
    </ligand>
</feature>
<dbReference type="SUPFAM" id="SSF51735">
    <property type="entry name" value="NAD(P)-binding Rossmann-fold domains"/>
    <property type="match status" value="1"/>
</dbReference>
<dbReference type="PIRSF" id="PIRSF000116">
    <property type="entry name" value="IlvC_gammaproteo"/>
    <property type="match status" value="1"/>
</dbReference>
<dbReference type="Gene3D" id="3.40.50.720">
    <property type="entry name" value="NAD(P)-binding Rossmann-like Domain"/>
    <property type="match status" value="1"/>
</dbReference>
<dbReference type="STRING" id="999630.TUZN_1298"/>
<comment type="function">
    <text evidence="12">Involved in the biosynthesis of branched-chain amino acids (BCAA). Catalyzes an alkyl-migration followed by a ketol-acid reduction of (S)-2-acetolactate (S2AL) to yield (R)-2,3-dihydroxy-isovalerate. In the isomerase reaction, S2AL is rearranged via a Mg-dependent methyl migration to produce 3-hydroxy-3-methyl-2-ketobutyrate (HMKB). In the reductase reaction, this 2-ketoacid undergoes a metal-dependent reduction by NADPH to yield (R)-2,3-dihydroxy-isovalerate.</text>
</comment>
<sequence>MRAMARIYTDKDASLEPLKGKTIAVLGYGIQGRAQALNLRDSGLNVVVGVRRGKSWDQAKAEGFEVYEVGEAVRRADVLLVLLPDMEQPKIWREQIEPNLKPGAVVDFAHGFNIHFGLIKPPANVDVVMVAPKGPGRLVRDEFLAGRGVPALVAVHQNYSGRAMEYALAIAKGIGATRAGVIETTFKEETETDLIGEQNVLVGGLLELLRKGFEVLVELGYQPEVAYFEAINEAKLIMDLIWQRGFYGMLTGVSETARYGGLTVGPKVIDDSVKQRMKEAAARVRDGSFAKEWVEEYSRGAPNLKRMLEEIRGHPAEKVGEEIRKLMFGGR</sequence>
<dbReference type="InterPro" id="IPR013116">
    <property type="entry name" value="KARI_N"/>
</dbReference>
<evidence type="ECO:0000256" key="7">
    <source>
        <dbReference type="ARBA" id="ARBA00023002"/>
    </source>
</evidence>
<comment type="caution">
    <text evidence="12">Lacks conserved residue(s) required for the propagation of feature annotation.</text>
</comment>
<feature type="binding site" evidence="12">
    <location>
        <begin position="28"/>
        <end position="31"/>
    </location>
    <ligand>
        <name>NADP(+)</name>
        <dbReference type="ChEBI" id="CHEBI:58349"/>
    </ligand>
</feature>
<dbReference type="InterPro" id="IPR014359">
    <property type="entry name" value="KARI_prok"/>
</dbReference>